<evidence type="ECO:0000313" key="4">
    <source>
        <dbReference type="Proteomes" id="UP000887575"/>
    </source>
</evidence>
<dbReference type="InterPro" id="IPR052071">
    <property type="entry name" value="SCUB_EGF-like_domain"/>
</dbReference>
<dbReference type="Gene3D" id="2.10.50.10">
    <property type="entry name" value="Tumor Necrosis Factor Receptor, subunit A, domain 2"/>
    <property type="match status" value="4"/>
</dbReference>
<dbReference type="FunFam" id="2.10.50.10:FF:000018">
    <property type="entry name" value="Sushi, von Willebrand factor type A, EGF and pentraxin domain-containing 1"/>
    <property type="match status" value="1"/>
</dbReference>
<dbReference type="AlphaFoldDB" id="A0AAF3ETJ8"/>
<proteinExistence type="predicted"/>
<dbReference type="Pfam" id="PF07699">
    <property type="entry name" value="Ephrin_rec_like"/>
    <property type="match status" value="4"/>
</dbReference>
<dbReference type="PANTHER" id="PTHR24046:SF5">
    <property type="entry name" value="EGF-LIKE DOMAIN-CONTAINING PROTEIN"/>
    <property type="match status" value="1"/>
</dbReference>
<feature type="chain" id="PRO_5041924900" description="EGF-like domain-containing protein" evidence="2">
    <location>
        <begin position="18"/>
        <end position="501"/>
    </location>
</feature>
<evidence type="ECO:0000259" key="3">
    <source>
        <dbReference type="PROSITE" id="PS50026"/>
    </source>
</evidence>
<dbReference type="GO" id="GO:0007165">
    <property type="term" value="P:signal transduction"/>
    <property type="evidence" value="ECO:0007669"/>
    <property type="project" value="TreeGrafter"/>
</dbReference>
<name>A0AAF3ETJ8_9BILA</name>
<feature type="domain" description="EGF-like" evidence="3">
    <location>
        <begin position="414"/>
        <end position="457"/>
    </location>
</feature>
<dbReference type="Gene3D" id="2.10.25.10">
    <property type="entry name" value="Laminin"/>
    <property type="match status" value="2"/>
</dbReference>
<organism evidence="4 5">
    <name type="scientific">Mesorhabditis belari</name>
    <dbReference type="NCBI Taxonomy" id="2138241"/>
    <lineage>
        <taxon>Eukaryota</taxon>
        <taxon>Metazoa</taxon>
        <taxon>Ecdysozoa</taxon>
        <taxon>Nematoda</taxon>
        <taxon>Chromadorea</taxon>
        <taxon>Rhabditida</taxon>
        <taxon>Rhabditina</taxon>
        <taxon>Rhabditomorpha</taxon>
        <taxon>Rhabditoidea</taxon>
        <taxon>Rhabditidae</taxon>
        <taxon>Mesorhabditinae</taxon>
        <taxon>Mesorhabditis</taxon>
    </lineage>
</organism>
<protein>
    <recommendedName>
        <fullName evidence="3">EGF-like domain-containing protein</fullName>
    </recommendedName>
</protein>
<sequence>MYNPILLLVPIFIGSMAQIDDIEPAVRVVRFQVTYPNAKVSELDNIRKFNSLLRNSVLASLRFINKHWLICGGSELDKKSNDCGKAQVTGEIVDASTYRINATFIAERDPIKNAKVEATSTVLAVVQIGLKGGIFQYTNALKILGKPSQQLPFEEAFFCNRGAILFGGDRCRKQLSVVARTRRLRDSVIEPIYVPVFLCACGAGSFLIEGSDGCTPCARGEFQEKSGQEACKKCPRNLVTARAGAKSENDCIAWCPLGHYFDREAKICEMCGLKGYQSEIGSDSCLPCPPGYVPLYKNSTAIEHCFQECPPGSERHEDKVCKKCPIGSFKSKNEPMCMHCPHGSTTMHEGAKGLNECAMEICKPGSYLSEERHGCQPCERGFFSNGTDSRQCQKCPNGTTTYKTGSTSVNDCSSTDQCASNVHKCHWLAVCIDLPDEGDQPRYACKCRPGFLGNGFNCSDACVGLCLNDSECLKTGDGRTKCLCKAGFIGRRCEKRIFQTK</sequence>
<dbReference type="SMART" id="SM01411">
    <property type="entry name" value="Ephrin_rec_like"/>
    <property type="match status" value="4"/>
</dbReference>
<keyword evidence="1" id="KW-1015">Disulfide bond</keyword>
<accession>A0AAF3ETJ8</accession>
<keyword evidence="4" id="KW-1185">Reference proteome</keyword>
<dbReference type="InterPro" id="IPR009030">
    <property type="entry name" value="Growth_fac_rcpt_cys_sf"/>
</dbReference>
<dbReference type="PROSITE" id="PS00022">
    <property type="entry name" value="EGF_1"/>
    <property type="match status" value="1"/>
</dbReference>
<dbReference type="SMART" id="SM00181">
    <property type="entry name" value="EGF"/>
    <property type="match status" value="3"/>
</dbReference>
<evidence type="ECO:0000313" key="5">
    <source>
        <dbReference type="WBParaSite" id="MBELARI_LOCUS17140"/>
    </source>
</evidence>
<dbReference type="GO" id="GO:0009986">
    <property type="term" value="C:cell surface"/>
    <property type="evidence" value="ECO:0007669"/>
    <property type="project" value="TreeGrafter"/>
</dbReference>
<evidence type="ECO:0000256" key="2">
    <source>
        <dbReference type="SAM" id="SignalP"/>
    </source>
</evidence>
<evidence type="ECO:0000256" key="1">
    <source>
        <dbReference type="PROSITE-ProRule" id="PRU00076"/>
    </source>
</evidence>
<comment type="caution">
    <text evidence="1">Lacks conserved residue(s) required for the propagation of feature annotation.</text>
</comment>
<dbReference type="PANTHER" id="PTHR24046">
    <property type="entry name" value="SIGNAL PEPTIDE, CUB AND EGF-LIKE DOMAIN-CONTAINING"/>
    <property type="match status" value="1"/>
</dbReference>
<dbReference type="SUPFAM" id="SSF57196">
    <property type="entry name" value="EGF/Laminin"/>
    <property type="match status" value="1"/>
</dbReference>
<reference evidence="5" key="1">
    <citation type="submission" date="2024-02" db="UniProtKB">
        <authorList>
            <consortium name="WormBaseParasite"/>
        </authorList>
    </citation>
    <scope>IDENTIFICATION</scope>
</reference>
<dbReference type="InterPro" id="IPR000742">
    <property type="entry name" value="EGF"/>
</dbReference>
<feature type="domain" description="EGF-like" evidence="3">
    <location>
        <begin position="459"/>
        <end position="494"/>
    </location>
</feature>
<dbReference type="SUPFAM" id="SSF57184">
    <property type="entry name" value="Growth factor receptor domain"/>
    <property type="match status" value="1"/>
</dbReference>
<keyword evidence="2" id="KW-0732">Signal</keyword>
<dbReference type="PROSITE" id="PS01186">
    <property type="entry name" value="EGF_2"/>
    <property type="match status" value="1"/>
</dbReference>
<keyword evidence="1" id="KW-0245">EGF-like domain</keyword>
<dbReference type="WBParaSite" id="MBELARI_LOCUS17140">
    <property type="protein sequence ID" value="MBELARI_LOCUS17140"/>
    <property type="gene ID" value="MBELARI_LOCUS17140"/>
</dbReference>
<feature type="disulfide bond" evidence="1">
    <location>
        <begin position="462"/>
        <end position="472"/>
    </location>
</feature>
<feature type="disulfide bond" evidence="1">
    <location>
        <begin position="484"/>
        <end position="493"/>
    </location>
</feature>
<dbReference type="PROSITE" id="PS50026">
    <property type="entry name" value="EGF_3"/>
    <property type="match status" value="2"/>
</dbReference>
<dbReference type="Proteomes" id="UP000887575">
    <property type="component" value="Unassembled WGS sequence"/>
</dbReference>
<dbReference type="InterPro" id="IPR011641">
    <property type="entry name" value="Tyr-kin_ephrin_A/B_rcpt-like"/>
</dbReference>
<dbReference type="GO" id="GO:0005615">
    <property type="term" value="C:extracellular space"/>
    <property type="evidence" value="ECO:0007669"/>
    <property type="project" value="TreeGrafter"/>
</dbReference>
<feature type="signal peptide" evidence="2">
    <location>
        <begin position="1"/>
        <end position="17"/>
    </location>
</feature>